<evidence type="ECO:0000313" key="3">
    <source>
        <dbReference type="Proteomes" id="UP000269221"/>
    </source>
</evidence>
<dbReference type="AlphaFoldDB" id="A0A3M0LFP4"/>
<comment type="caution">
    <text evidence="2">The sequence shown here is derived from an EMBL/GenBank/DDBJ whole genome shotgun (WGS) entry which is preliminary data.</text>
</comment>
<gene>
    <name evidence="2" type="ORF">DUI87_05596</name>
</gene>
<evidence type="ECO:0000313" key="2">
    <source>
        <dbReference type="EMBL" id="RMC17927.1"/>
    </source>
</evidence>
<dbReference type="Proteomes" id="UP000269221">
    <property type="component" value="Unassembled WGS sequence"/>
</dbReference>
<keyword evidence="3" id="KW-1185">Reference proteome</keyword>
<dbReference type="EMBL" id="QRBI01000098">
    <property type="protein sequence ID" value="RMC17927.1"/>
    <property type="molecule type" value="Genomic_DNA"/>
</dbReference>
<evidence type="ECO:0008006" key="4">
    <source>
        <dbReference type="Google" id="ProtNLM"/>
    </source>
</evidence>
<feature type="signal peptide" evidence="1">
    <location>
        <begin position="1"/>
        <end position="22"/>
    </location>
</feature>
<dbReference type="STRING" id="333673.A0A3M0LFP4"/>
<keyword evidence="1" id="KW-0732">Signal</keyword>
<protein>
    <recommendedName>
        <fullName evidence="4">LTD domain-containing protein</fullName>
    </recommendedName>
</protein>
<feature type="chain" id="PRO_5018113725" description="LTD domain-containing protein" evidence="1">
    <location>
        <begin position="23"/>
        <end position="354"/>
    </location>
</feature>
<sequence length="354" mass="39022">MRDTWHIGFMVLVYLFCSKSAAQNLIKPTRGQETEHTLLINEVNADSPGVDSAEFVGLYHTSGQTAHLDGYCLVLYNGNRNRAYEVLNFQGKVTNSQGEVLPSAPSGEFEFIELQGPHSTVLRDIVLVLVDGQNKDIYFTMAIYGQTSLDGLLLISPAHSKAPGQEKATRLVRHQPGDVSMSQCNCCSVTWDSTSFIFSRPTPGMFNDCPNKHFSQALFFCFHVSESKAACQDLGFVFTTLLTARSEEQLSSILLAFSTFLETPRVVNFDGRNITAERSCLRDMNVLNLPSGVQLEIPEGTPGPSVQLAKLLINEVNADNPGGGEDAEYIELFCVGQTCFDLQGHWLVLYKNSS</sequence>
<organism evidence="2 3">
    <name type="scientific">Hirundo rustica rustica</name>
    <dbReference type="NCBI Taxonomy" id="333673"/>
    <lineage>
        <taxon>Eukaryota</taxon>
        <taxon>Metazoa</taxon>
        <taxon>Chordata</taxon>
        <taxon>Craniata</taxon>
        <taxon>Vertebrata</taxon>
        <taxon>Euteleostomi</taxon>
        <taxon>Archelosauria</taxon>
        <taxon>Archosauria</taxon>
        <taxon>Dinosauria</taxon>
        <taxon>Saurischia</taxon>
        <taxon>Theropoda</taxon>
        <taxon>Coelurosauria</taxon>
        <taxon>Aves</taxon>
        <taxon>Neognathae</taxon>
        <taxon>Neoaves</taxon>
        <taxon>Telluraves</taxon>
        <taxon>Australaves</taxon>
        <taxon>Passeriformes</taxon>
        <taxon>Sylvioidea</taxon>
        <taxon>Hirundinidae</taxon>
        <taxon>Hirundo</taxon>
    </lineage>
</organism>
<evidence type="ECO:0000256" key="1">
    <source>
        <dbReference type="SAM" id="SignalP"/>
    </source>
</evidence>
<proteinExistence type="predicted"/>
<dbReference type="PANTHER" id="PTHR37397:SF1">
    <property type="entry name" value="LTD DOMAIN-CONTAINING PROTEIN"/>
    <property type="match status" value="1"/>
</dbReference>
<name>A0A3M0LFP4_HIRRU</name>
<dbReference type="OrthoDB" id="10069759at2759"/>
<accession>A0A3M0LFP4</accession>
<dbReference type="PANTHER" id="PTHR37397">
    <property type="entry name" value="SI:CH211-183D21.1"/>
    <property type="match status" value="1"/>
</dbReference>
<reference evidence="2 3" key="1">
    <citation type="submission" date="2018-07" db="EMBL/GenBank/DDBJ databases">
        <title>A high quality draft genome assembly of the barn swallow (H. rustica rustica).</title>
        <authorList>
            <person name="Formenti G."/>
            <person name="Chiara M."/>
            <person name="Poveda L."/>
            <person name="Francoijs K.-J."/>
            <person name="Bonisoli-Alquati A."/>
            <person name="Canova L."/>
            <person name="Gianfranceschi L."/>
            <person name="Horner D.S."/>
            <person name="Saino N."/>
        </authorList>
    </citation>
    <scope>NUCLEOTIDE SEQUENCE [LARGE SCALE GENOMIC DNA]</scope>
    <source>
        <strain evidence="2">Chelidonia</strain>
        <tissue evidence="2">Blood</tissue>
    </source>
</reference>